<dbReference type="SUPFAM" id="SSF141868">
    <property type="entry name" value="EAL domain-like"/>
    <property type="match status" value="1"/>
</dbReference>
<dbReference type="PANTHER" id="PTHR33121:SF79">
    <property type="entry name" value="CYCLIC DI-GMP PHOSPHODIESTERASE PDED-RELATED"/>
    <property type="match status" value="1"/>
</dbReference>
<reference evidence="4 5" key="1">
    <citation type="submission" date="2020-01" db="EMBL/GenBank/DDBJ databases">
        <authorList>
            <person name="Lee S.D."/>
        </authorList>
    </citation>
    <scope>NUCLEOTIDE SEQUENCE [LARGE SCALE GENOMIC DNA]</scope>
    <source>
        <strain evidence="4 5">SAP-35</strain>
    </source>
</reference>
<dbReference type="InterPro" id="IPR001789">
    <property type="entry name" value="Sig_transdc_resp-reg_receiver"/>
</dbReference>
<comment type="caution">
    <text evidence="4">The sequence shown here is derived from an EMBL/GenBank/DDBJ whole genome shotgun (WGS) entry which is preliminary data.</text>
</comment>
<name>A0ABX0FGI4_9BURK</name>
<dbReference type="InterPro" id="IPR035919">
    <property type="entry name" value="EAL_sf"/>
</dbReference>
<dbReference type="InterPro" id="IPR001633">
    <property type="entry name" value="EAL_dom"/>
</dbReference>
<dbReference type="CDD" id="cd01948">
    <property type="entry name" value="EAL"/>
    <property type="match status" value="1"/>
</dbReference>
<keyword evidence="5" id="KW-1185">Reference proteome</keyword>
<dbReference type="PROSITE" id="PS50110">
    <property type="entry name" value="RESPONSE_REGULATORY"/>
    <property type="match status" value="1"/>
</dbReference>
<accession>A0ABX0FGI4</accession>
<evidence type="ECO:0000259" key="3">
    <source>
        <dbReference type="PROSITE" id="PS50883"/>
    </source>
</evidence>
<reference evidence="5" key="2">
    <citation type="submission" date="2023-07" db="EMBL/GenBank/DDBJ databases">
        <title>Duganella aceri sp. nov., isolated from tree sap.</title>
        <authorList>
            <person name="Kim I.S."/>
        </authorList>
    </citation>
    <scope>NUCLEOTIDE SEQUENCE [LARGE SCALE GENOMIC DNA]</scope>
    <source>
        <strain evidence="5">SAP-35</strain>
    </source>
</reference>
<sequence length="424" mass="45169">MTPGLRAVVIDADADDREYTLALCRRLGIIVNGWADSAAAGLELIESLPAPPDLAIIDLHLPDMDGADLILTLSMLERDISIAICSRACARLQDAALTLAVTLGLPPLGAIPKPLQPQALQAAVQACVPAAARAHMPLRPAPAPDAAPPPDGERLLAALTAHQFELHYQPKIALRNGTLQGVEALVRWRHPLHGLLMPNAFLPHTEAAGLIDLLTMEVVNLALADWRGWNAIGLTLPLAINLSPLSLSDPHLAGQLIAATAAAGVPPEHITFEITEQAEIADLATALRILIKLRLHGFGLSLDDYGAGHASLLQLSRFPFNELKLDRRLVHRAAERPHMRPLLRNTIAAARELKVVTVAEGIETQQDRRLMLELGCDLAQGYLVGRPMPAAALPSWSAGNAAAASEAGGEFTGKGKVVQLRPSL</sequence>
<feature type="modified residue" description="4-aspartylphosphate" evidence="1">
    <location>
        <position position="58"/>
    </location>
</feature>
<evidence type="ECO:0000313" key="5">
    <source>
        <dbReference type="Proteomes" id="UP000666369"/>
    </source>
</evidence>
<dbReference type="SMART" id="SM00448">
    <property type="entry name" value="REC"/>
    <property type="match status" value="1"/>
</dbReference>
<protein>
    <submittedName>
        <fullName evidence="4">EAL domain-containing response regulator</fullName>
    </submittedName>
</protein>
<dbReference type="Pfam" id="PF00563">
    <property type="entry name" value="EAL"/>
    <property type="match status" value="1"/>
</dbReference>
<evidence type="ECO:0000313" key="4">
    <source>
        <dbReference type="EMBL" id="NGZ83672.1"/>
    </source>
</evidence>
<evidence type="ECO:0000256" key="1">
    <source>
        <dbReference type="PROSITE-ProRule" id="PRU00169"/>
    </source>
</evidence>
<dbReference type="SMART" id="SM00052">
    <property type="entry name" value="EAL"/>
    <property type="match status" value="1"/>
</dbReference>
<dbReference type="SUPFAM" id="SSF52172">
    <property type="entry name" value="CheY-like"/>
    <property type="match status" value="1"/>
</dbReference>
<dbReference type="EMBL" id="JAADJT010000002">
    <property type="protein sequence ID" value="NGZ83672.1"/>
    <property type="molecule type" value="Genomic_DNA"/>
</dbReference>
<evidence type="ECO:0000259" key="2">
    <source>
        <dbReference type="PROSITE" id="PS50110"/>
    </source>
</evidence>
<dbReference type="InterPro" id="IPR050706">
    <property type="entry name" value="Cyclic-di-GMP_PDE-like"/>
</dbReference>
<feature type="domain" description="Response regulatory" evidence="2">
    <location>
        <begin position="6"/>
        <end position="128"/>
    </location>
</feature>
<dbReference type="Proteomes" id="UP000666369">
    <property type="component" value="Unassembled WGS sequence"/>
</dbReference>
<organism evidence="4 5">
    <name type="scientific">Duganella aceris</name>
    <dbReference type="NCBI Taxonomy" id="2703883"/>
    <lineage>
        <taxon>Bacteria</taxon>
        <taxon>Pseudomonadati</taxon>
        <taxon>Pseudomonadota</taxon>
        <taxon>Betaproteobacteria</taxon>
        <taxon>Burkholderiales</taxon>
        <taxon>Oxalobacteraceae</taxon>
        <taxon>Telluria group</taxon>
        <taxon>Duganella</taxon>
    </lineage>
</organism>
<proteinExistence type="predicted"/>
<dbReference type="PROSITE" id="PS50883">
    <property type="entry name" value="EAL"/>
    <property type="match status" value="1"/>
</dbReference>
<dbReference type="Gene3D" id="3.40.50.2300">
    <property type="match status" value="1"/>
</dbReference>
<dbReference type="RefSeq" id="WP_166099513.1">
    <property type="nucleotide sequence ID" value="NZ_JAADJT010000002.1"/>
</dbReference>
<feature type="domain" description="EAL" evidence="3">
    <location>
        <begin position="148"/>
        <end position="401"/>
    </location>
</feature>
<gene>
    <name evidence="4" type="ORF">GW587_05290</name>
</gene>
<dbReference type="InterPro" id="IPR011006">
    <property type="entry name" value="CheY-like_superfamily"/>
</dbReference>
<dbReference type="PANTHER" id="PTHR33121">
    <property type="entry name" value="CYCLIC DI-GMP PHOSPHODIESTERASE PDEF"/>
    <property type="match status" value="1"/>
</dbReference>
<dbReference type="Pfam" id="PF00072">
    <property type="entry name" value="Response_reg"/>
    <property type="match status" value="1"/>
</dbReference>
<dbReference type="Gene3D" id="3.20.20.450">
    <property type="entry name" value="EAL domain"/>
    <property type="match status" value="1"/>
</dbReference>
<keyword evidence="1" id="KW-0597">Phosphoprotein</keyword>